<evidence type="ECO:0000313" key="3">
    <source>
        <dbReference type="Proteomes" id="UP000215483"/>
    </source>
</evidence>
<organism evidence="2 3">
    <name type="scientific">Streptomyces diastatochromogenes</name>
    <dbReference type="NCBI Taxonomy" id="42236"/>
    <lineage>
        <taxon>Bacteria</taxon>
        <taxon>Bacillati</taxon>
        <taxon>Actinomycetota</taxon>
        <taxon>Actinomycetes</taxon>
        <taxon>Kitasatosporales</taxon>
        <taxon>Streptomycetaceae</taxon>
        <taxon>Streptomyces</taxon>
    </lineage>
</organism>
<dbReference type="Proteomes" id="UP000215483">
    <property type="component" value="Unassembled WGS sequence"/>
</dbReference>
<reference evidence="2 3" key="1">
    <citation type="submission" date="2016-07" db="EMBL/GenBank/DDBJ databases">
        <title>Draft genome of Streptomyces diastatochromogenes.</title>
        <authorList>
            <person name="Podduturi R."/>
            <person name="Lukassen M.B."/>
            <person name="Clausen N."/>
            <person name="Nielsen J.L."/>
            <person name="Jorgensen N.O."/>
        </authorList>
    </citation>
    <scope>NUCLEOTIDE SEQUENCE [LARGE SCALE GENOMIC DNA]</scope>
    <source>
        <strain evidence="2 3">DSM 40608</strain>
    </source>
</reference>
<dbReference type="AlphaFoldDB" id="A0A233SWE4"/>
<sequence length="121" mass="13565">MESYRHTYATIWQAGGLFVAISAGVLALGKGSYIVALAPIPIAFWYFGIFLPMNRYGEIRNARLVDIEKKLNETVPGLKMEHYGRLSKFRSEKRLRVSRAVAIFVAAMVAGELAYLALLIR</sequence>
<keyword evidence="1" id="KW-1133">Transmembrane helix</keyword>
<name>A0A233SWE4_STRDA</name>
<evidence type="ECO:0000256" key="1">
    <source>
        <dbReference type="SAM" id="Phobius"/>
    </source>
</evidence>
<comment type="caution">
    <text evidence="2">The sequence shown here is derived from an EMBL/GenBank/DDBJ whole genome shotgun (WGS) entry which is preliminary data.</text>
</comment>
<accession>A0A233SWE4</accession>
<gene>
    <name evidence="2" type="ORF">BEK98_01845</name>
</gene>
<protein>
    <submittedName>
        <fullName evidence="2">Uncharacterized protein</fullName>
    </submittedName>
</protein>
<evidence type="ECO:0000313" key="2">
    <source>
        <dbReference type="EMBL" id="OXY99963.1"/>
    </source>
</evidence>
<feature type="transmembrane region" description="Helical" evidence="1">
    <location>
        <begin position="100"/>
        <end position="120"/>
    </location>
</feature>
<dbReference type="EMBL" id="MCGQ01000004">
    <property type="protein sequence ID" value="OXY99963.1"/>
    <property type="molecule type" value="Genomic_DNA"/>
</dbReference>
<keyword evidence="1" id="KW-0472">Membrane</keyword>
<keyword evidence="3" id="KW-1185">Reference proteome</keyword>
<feature type="transmembrane region" description="Helical" evidence="1">
    <location>
        <begin position="33"/>
        <end position="53"/>
    </location>
</feature>
<feature type="transmembrane region" description="Helical" evidence="1">
    <location>
        <begin position="7"/>
        <end position="27"/>
    </location>
</feature>
<keyword evidence="1" id="KW-0812">Transmembrane</keyword>
<proteinExistence type="predicted"/>